<dbReference type="AlphaFoldDB" id="A0A563VTA8"/>
<reference evidence="3 4" key="1">
    <citation type="submission" date="2019-01" db="EMBL/GenBank/DDBJ databases">
        <authorList>
            <person name="Brito A."/>
        </authorList>
    </citation>
    <scope>NUCLEOTIDE SEQUENCE [LARGE SCALE GENOMIC DNA]</scope>
    <source>
        <strain evidence="3">1</strain>
    </source>
</reference>
<feature type="domain" description="Tll0287-like" evidence="2">
    <location>
        <begin position="69"/>
        <end position="231"/>
    </location>
</feature>
<keyword evidence="1" id="KW-0812">Transmembrane</keyword>
<evidence type="ECO:0000313" key="3">
    <source>
        <dbReference type="EMBL" id="VEP14712.1"/>
    </source>
</evidence>
<evidence type="ECO:0000313" key="4">
    <source>
        <dbReference type="Proteomes" id="UP000320055"/>
    </source>
</evidence>
<feature type="transmembrane region" description="Helical" evidence="1">
    <location>
        <begin position="246"/>
        <end position="266"/>
    </location>
</feature>
<organism evidence="3 4">
    <name type="scientific">Hyella patelloides LEGE 07179</name>
    <dbReference type="NCBI Taxonomy" id="945734"/>
    <lineage>
        <taxon>Bacteria</taxon>
        <taxon>Bacillati</taxon>
        <taxon>Cyanobacteriota</taxon>
        <taxon>Cyanophyceae</taxon>
        <taxon>Pleurocapsales</taxon>
        <taxon>Hyellaceae</taxon>
        <taxon>Hyella</taxon>
    </lineage>
</organism>
<dbReference type="EMBL" id="CAACVJ010000203">
    <property type="protein sequence ID" value="VEP14712.1"/>
    <property type="molecule type" value="Genomic_DNA"/>
</dbReference>
<name>A0A563VTA8_9CYAN</name>
<dbReference type="OrthoDB" id="456159at2"/>
<dbReference type="InterPro" id="IPR021796">
    <property type="entry name" value="Tll0287-like_dom"/>
</dbReference>
<dbReference type="Proteomes" id="UP000320055">
    <property type="component" value="Unassembled WGS sequence"/>
</dbReference>
<dbReference type="Pfam" id="PF11845">
    <property type="entry name" value="Tll0287-like"/>
    <property type="match status" value="1"/>
</dbReference>
<sequence length="341" mass="39142">MLLSFFSKTQAIKKLTIMSSLSQAKDWFLQLLYKRIIHKQIIIILLVLFLIGISITVASISRLSYSLIESQAVHSASINAQILKEASYLYTTEVVDRLQKLPGVTVTDDYSNSLAAIPPPVTYSILLSHNVTEKNISAISMRFSGLSPFRWRVTEEIKRDNFETEALEYLQNNPQKTFYRIEELNGRSTLRYVEPYIMKASCVSCDNSHPDSSKSNWQVGQIQGILEINQPLDRNMLLVRNSLTQIFIKLGVVAILPILSLTLVIGRLKFINQELKILVKKRTTELTTAHTKLINVQKDITQLQIQVNREKHQKEVNEIVNSDHFDWIAQQGKKWRQENQD</sequence>
<accession>A0A563VTA8</accession>
<protein>
    <submittedName>
        <fullName evidence="3">Guanylate cyclase</fullName>
    </submittedName>
</protein>
<feature type="transmembrane region" description="Helical" evidence="1">
    <location>
        <begin position="41"/>
        <end position="60"/>
    </location>
</feature>
<keyword evidence="1" id="KW-0472">Membrane</keyword>
<keyword evidence="4" id="KW-1185">Reference proteome</keyword>
<evidence type="ECO:0000259" key="2">
    <source>
        <dbReference type="Pfam" id="PF11845"/>
    </source>
</evidence>
<evidence type="ECO:0000256" key="1">
    <source>
        <dbReference type="SAM" id="Phobius"/>
    </source>
</evidence>
<keyword evidence="1" id="KW-1133">Transmembrane helix</keyword>
<proteinExistence type="predicted"/>
<gene>
    <name evidence="3" type="ORF">H1P_2810003</name>
</gene>